<dbReference type="NCBIfam" id="NF033855">
    <property type="entry name" value="tRNA_MNMC2"/>
    <property type="match status" value="1"/>
</dbReference>
<keyword evidence="3" id="KW-1185">Reference proteome</keyword>
<evidence type="ECO:0000313" key="2">
    <source>
        <dbReference type="EMBL" id="ADX68206.1"/>
    </source>
</evidence>
<name>F0NYS5_WEEVC</name>
<dbReference type="Gene3D" id="3.40.50.150">
    <property type="entry name" value="Vaccinia Virus protein VP39"/>
    <property type="match status" value="1"/>
</dbReference>
<dbReference type="OrthoDB" id="9786494at2"/>
<dbReference type="InterPro" id="IPR047785">
    <property type="entry name" value="tRNA_MNMC2"/>
</dbReference>
<dbReference type="InterPro" id="IPR008471">
    <property type="entry name" value="MnmC-like_methylTransf"/>
</dbReference>
<dbReference type="GO" id="GO:0004808">
    <property type="term" value="F:tRNA (5-methylaminomethyl-2-thiouridylate)(34)-methyltransferase activity"/>
    <property type="evidence" value="ECO:0007669"/>
    <property type="project" value="InterPro"/>
</dbReference>
<dbReference type="InterPro" id="IPR029063">
    <property type="entry name" value="SAM-dependent_MTases_sf"/>
</dbReference>
<proteinExistence type="predicted"/>
<dbReference type="GO" id="GO:0016645">
    <property type="term" value="F:oxidoreductase activity, acting on the CH-NH group of donors"/>
    <property type="evidence" value="ECO:0007669"/>
    <property type="project" value="InterPro"/>
</dbReference>
<dbReference type="Proteomes" id="UP000008641">
    <property type="component" value="Chromosome"/>
</dbReference>
<accession>F0NYS5</accession>
<dbReference type="KEGG" id="wvi:Weevi_1506"/>
<reference evidence="2 3" key="1">
    <citation type="journal article" date="2011" name="Stand. Genomic Sci.">
        <title>Complete genome sequence of Weeksella virosa type strain (9751).</title>
        <authorList>
            <person name="Lang E."/>
            <person name="Teshima H."/>
            <person name="Lucas S."/>
            <person name="Lapidus A."/>
            <person name="Hammon N."/>
            <person name="Deshpande S."/>
            <person name="Nolan M."/>
            <person name="Cheng J.F."/>
            <person name="Pitluck S."/>
            <person name="Liolios K."/>
            <person name="Pagani I."/>
            <person name="Mikhailova N."/>
            <person name="Ivanova N."/>
            <person name="Mavromatis K."/>
            <person name="Pati A."/>
            <person name="Tapia R."/>
            <person name="Han C."/>
            <person name="Goodwin L."/>
            <person name="Chen A."/>
            <person name="Palaniappan K."/>
            <person name="Land M."/>
            <person name="Hauser L."/>
            <person name="Chang Y.J."/>
            <person name="Jeffries C.D."/>
            <person name="Brambilla E.M."/>
            <person name="Kopitz M."/>
            <person name="Rohde M."/>
            <person name="Goker M."/>
            <person name="Tindall B.J."/>
            <person name="Detter J.C."/>
            <person name="Woyke T."/>
            <person name="Bristow J."/>
            <person name="Eisen J.A."/>
            <person name="Markowitz V."/>
            <person name="Hugenholtz P."/>
            <person name="Klenk H.P."/>
            <person name="Kyrpides N.C."/>
        </authorList>
    </citation>
    <scope>NUCLEOTIDE SEQUENCE [LARGE SCALE GENOMIC DNA]</scope>
    <source>
        <strain evidence="3">ATCC 43766 / DSM 16922 / JCM 21250 / NBRC 16016 / NCTC 11634 / CL345/78</strain>
    </source>
</reference>
<dbReference type="Pfam" id="PF05430">
    <property type="entry name" value="Methyltransf_30"/>
    <property type="match status" value="1"/>
</dbReference>
<sequence>MKRSIIQTQDGSRTIRIEEWAESYHSVHGAVQEAVHVFMKNGLEEVAMNKSTIKILEIGYGTGLNALLTVLYGSKLNLMIDYVGIEKFPVSREELFALAYADSCTKIADKSIEKIEDIQQKMFDASWGVFTEITPSFRLKKVQLDFFDLPKLLDKDFDLIYFDAFGARVQPELWEMELLQKVVEKMNIESQFTTYAAKGSLKRTLQTLGLDVEKRVGPPGKREMMIAKKYPIQPENI</sequence>
<reference evidence="3" key="2">
    <citation type="journal article" date="2011" name="Stand. Genomic Sci.">
        <title>Complete genome sequence of Weeksella virosa type strain (9751T).</title>
        <authorList>
            <person name="Lang E."/>
            <person name="Teshima H."/>
            <person name="Lucas S."/>
            <person name="Lapidus A."/>
            <person name="Hammon N."/>
            <person name="Deshpande S."/>
            <person name="Nolan M."/>
            <person name="Cheng J."/>
            <person name="Pitluck S."/>
            <person name="Liolios K."/>
            <person name="Pagani I."/>
            <person name="Mikhailova N."/>
            <person name="Ivanova N."/>
            <person name="Mavromatis K."/>
            <person name="Pati A."/>
            <person name="Tapia R."/>
            <person name="Han C."/>
            <person name="Goodwin L."/>
            <person name="Chen A."/>
            <person name="Palaniappan K."/>
            <person name="Land M."/>
            <person name="Hauser L."/>
            <person name="Chang Y."/>
            <person name="Jeffries C."/>
            <person name="Brambilla E."/>
            <person name="Kopitz M."/>
            <person name="Rohde M."/>
            <person name="Goker M."/>
            <person name="Tindall B."/>
            <person name="Detter J."/>
            <person name="Woyke T."/>
            <person name="Bristow J."/>
            <person name="Eisen J."/>
            <person name="Markowitz V."/>
            <person name="Hugenholtz P."/>
            <person name="Klenk H."/>
            <person name="Kyrpides N."/>
        </authorList>
    </citation>
    <scope>NUCLEOTIDE SEQUENCE [LARGE SCALE GENOMIC DNA]</scope>
    <source>
        <strain evidence="3">ATCC 43766 / DSM 16922 / JCM 21250 / NBRC 16016 / NCTC 11634 / CL345/78</strain>
    </source>
</reference>
<dbReference type="PANTHER" id="PTHR39963">
    <property type="entry name" value="SLL0983 PROTEIN"/>
    <property type="match status" value="1"/>
</dbReference>
<dbReference type="STRING" id="865938.Weevi_1506"/>
<dbReference type="AlphaFoldDB" id="F0NYS5"/>
<gene>
    <name evidence="2" type="ordered locus">Weevi_1506</name>
</gene>
<organism evidence="2 3">
    <name type="scientific">Weeksella virosa (strain ATCC 43766 / DSM 16922 / JCM 21250 / CCUG 30538 / CDC 9751 / IAM 14551 / NBRC 16016 / NCTC 11634 / CL345/78)</name>
    <dbReference type="NCBI Taxonomy" id="865938"/>
    <lineage>
        <taxon>Bacteria</taxon>
        <taxon>Pseudomonadati</taxon>
        <taxon>Bacteroidota</taxon>
        <taxon>Flavobacteriia</taxon>
        <taxon>Flavobacteriales</taxon>
        <taxon>Weeksellaceae</taxon>
        <taxon>Weeksella</taxon>
    </lineage>
</organism>
<dbReference type="eggNOG" id="COG4121">
    <property type="taxonomic scope" value="Bacteria"/>
</dbReference>
<evidence type="ECO:0000313" key="3">
    <source>
        <dbReference type="Proteomes" id="UP000008641"/>
    </source>
</evidence>
<feature type="domain" description="MnmC-like methyltransferase" evidence="1">
    <location>
        <begin position="147"/>
        <end position="229"/>
    </location>
</feature>
<dbReference type="PANTHER" id="PTHR39963:SF1">
    <property type="entry name" value="MNMC-LIKE METHYLTRANSFERASE DOMAIN-CONTAINING PROTEIN"/>
    <property type="match status" value="1"/>
</dbReference>
<dbReference type="SUPFAM" id="SSF53335">
    <property type="entry name" value="S-adenosyl-L-methionine-dependent methyltransferases"/>
    <property type="match status" value="1"/>
</dbReference>
<dbReference type="RefSeq" id="WP_013598595.1">
    <property type="nucleotide sequence ID" value="NC_015144.1"/>
</dbReference>
<dbReference type="HOGENOM" id="CLU_061971_1_0_10"/>
<protein>
    <recommendedName>
        <fullName evidence="1">MnmC-like methyltransferase domain-containing protein</fullName>
    </recommendedName>
</protein>
<dbReference type="EMBL" id="CP002455">
    <property type="protein sequence ID" value="ADX68206.1"/>
    <property type="molecule type" value="Genomic_DNA"/>
</dbReference>
<evidence type="ECO:0000259" key="1">
    <source>
        <dbReference type="Pfam" id="PF05430"/>
    </source>
</evidence>